<proteinExistence type="predicted"/>
<keyword evidence="3" id="KW-0274">FAD</keyword>
<feature type="region of interest" description="Disordered" evidence="4">
    <location>
        <begin position="415"/>
        <end position="434"/>
    </location>
</feature>
<dbReference type="EMBL" id="BSFQ01000004">
    <property type="protein sequence ID" value="GLL10240.1"/>
    <property type="molecule type" value="Genomic_DNA"/>
</dbReference>
<evidence type="ECO:0000313" key="6">
    <source>
        <dbReference type="EMBL" id="GLL10240.1"/>
    </source>
</evidence>
<name>A0A9W6NUF4_9PSEU</name>
<dbReference type="GO" id="GO:0016709">
    <property type="term" value="F:oxidoreductase activity, acting on paired donors, with incorporation or reduction of molecular oxygen, NAD(P)H as one donor, and incorporation of one atom of oxygen"/>
    <property type="evidence" value="ECO:0007669"/>
    <property type="project" value="UniProtKB-ARBA"/>
</dbReference>
<dbReference type="Gene3D" id="3.50.50.60">
    <property type="entry name" value="FAD/NAD(P)-binding domain"/>
    <property type="match status" value="1"/>
</dbReference>
<dbReference type="InterPro" id="IPR002938">
    <property type="entry name" value="FAD-bd"/>
</dbReference>
<feature type="domain" description="FAD-binding" evidence="5">
    <location>
        <begin position="20"/>
        <end position="354"/>
    </location>
</feature>
<comment type="cofactor">
    <cofactor evidence="1">
        <name>FAD</name>
        <dbReference type="ChEBI" id="CHEBI:57692"/>
    </cofactor>
</comment>
<dbReference type="InterPro" id="IPR050641">
    <property type="entry name" value="RIFMO-like"/>
</dbReference>
<dbReference type="SUPFAM" id="SSF51905">
    <property type="entry name" value="FAD/NAD(P)-binding domain"/>
    <property type="match status" value="1"/>
</dbReference>
<evidence type="ECO:0000259" key="5">
    <source>
        <dbReference type="Pfam" id="PF01494"/>
    </source>
</evidence>
<dbReference type="PANTHER" id="PTHR43004">
    <property type="entry name" value="TRK SYSTEM POTASSIUM UPTAKE PROTEIN"/>
    <property type="match status" value="1"/>
</dbReference>
<dbReference type="Pfam" id="PF01494">
    <property type="entry name" value="FAD_binding_3"/>
    <property type="match status" value="1"/>
</dbReference>
<keyword evidence="2" id="KW-0285">Flavoprotein</keyword>
<comment type="caution">
    <text evidence="6">The sequence shown here is derived from an EMBL/GenBank/DDBJ whole genome shotgun (WGS) entry which is preliminary data.</text>
</comment>
<dbReference type="GO" id="GO:0071949">
    <property type="term" value="F:FAD binding"/>
    <property type="evidence" value="ECO:0007669"/>
    <property type="project" value="InterPro"/>
</dbReference>
<protein>
    <submittedName>
        <fullName evidence="6">FAD-dependent oxidoreductase</fullName>
    </submittedName>
</protein>
<evidence type="ECO:0000256" key="4">
    <source>
        <dbReference type="SAM" id="MobiDB-lite"/>
    </source>
</evidence>
<organism evidence="6 7">
    <name type="scientific">Pseudonocardia halophobica</name>
    <dbReference type="NCBI Taxonomy" id="29401"/>
    <lineage>
        <taxon>Bacteria</taxon>
        <taxon>Bacillati</taxon>
        <taxon>Actinomycetota</taxon>
        <taxon>Actinomycetes</taxon>
        <taxon>Pseudonocardiales</taxon>
        <taxon>Pseudonocardiaceae</taxon>
        <taxon>Pseudonocardia</taxon>
    </lineage>
</organism>
<dbReference type="NCBIfam" id="NF006002">
    <property type="entry name" value="PRK08132.1"/>
    <property type="match status" value="1"/>
</dbReference>
<accession>A0A9W6NUF4</accession>
<dbReference type="RefSeq" id="WP_081923734.1">
    <property type="nucleotide sequence ID" value="NZ_BAAAUZ010000004.1"/>
</dbReference>
<dbReference type="Gene3D" id="3.30.70.2450">
    <property type="match status" value="1"/>
</dbReference>
<dbReference type="PRINTS" id="PR00420">
    <property type="entry name" value="RNGMNOXGNASE"/>
</dbReference>
<dbReference type="Proteomes" id="UP001143463">
    <property type="component" value="Unassembled WGS sequence"/>
</dbReference>
<gene>
    <name evidence="6" type="ORF">GCM10017577_13800</name>
</gene>
<reference evidence="6" key="1">
    <citation type="journal article" date="2014" name="Int. J. Syst. Evol. Microbiol.">
        <title>Complete genome sequence of Corynebacterium casei LMG S-19264T (=DSM 44701T), isolated from a smear-ripened cheese.</title>
        <authorList>
            <consortium name="US DOE Joint Genome Institute (JGI-PGF)"/>
            <person name="Walter F."/>
            <person name="Albersmeier A."/>
            <person name="Kalinowski J."/>
            <person name="Ruckert C."/>
        </authorList>
    </citation>
    <scope>NUCLEOTIDE SEQUENCE</scope>
    <source>
        <strain evidence="6">VKM Ac-1069</strain>
    </source>
</reference>
<dbReference type="PANTHER" id="PTHR43004:SF19">
    <property type="entry name" value="BINDING MONOOXYGENASE, PUTATIVE (JCVI)-RELATED"/>
    <property type="match status" value="1"/>
</dbReference>
<reference evidence="6" key="2">
    <citation type="submission" date="2023-01" db="EMBL/GenBank/DDBJ databases">
        <authorList>
            <person name="Sun Q."/>
            <person name="Evtushenko L."/>
        </authorList>
    </citation>
    <scope>NUCLEOTIDE SEQUENCE</scope>
    <source>
        <strain evidence="6">VKM Ac-1069</strain>
    </source>
</reference>
<evidence type="ECO:0000256" key="1">
    <source>
        <dbReference type="ARBA" id="ARBA00001974"/>
    </source>
</evidence>
<sequence length="556" mass="60211">MTTAPRPPSGDRAAGAWPAAPVLVLGAGPVGQTTALLLARWGVPTIVLDRRPERDMVGSKAICQQRDVLDVWEAVGAGRRIADEGVTWTTARTFHRDRELFAVEFADPGRSAFPPFVNISQTRTEEILDECIAVEPLVDLRWGHRVVHVEQDGTGVVARLDDGRELHGSYLVVCAGARSDELRALLGVSFDGHSFDDRFLICDIRADLPGWASERRFYFDPEWNPGRQVLIHPCPDSTFRIDWQVPADYDLDAEVASGALDTRIRQIVGDRDYEIVWKSVYRFHSRVVDRMRCGRILVAGDAAHLVSPFGARGLNSGVGDAENAAWKIAYVGHGWAPEELLESYHHERHAAAVENIAVTTATMDFLVPPDEARARHRAEVLARAASDAEARARVDSGRLSEPFWYVDSPLTTADARRPFGGRPPRGQVPPAGPGVLLPDAPVVAGTTAGGRARALARDGFLLLTGARVDHAAATRAAAAVPGPVRVLALHEIDPEGTFTATLGARPDEVWVVRPDAHVAAVLAGPTTEEITAALHRAAAHPGTREESPDGVLQASR</sequence>
<dbReference type="InterPro" id="IPR036188">
    <property type="entry name" value="FAD/NAD-bd_sf"/>
</dbReference>
<keyword evidence="7" id="KW-1185">Reference proteome</keyword>
<evidence type="ECO:0000256" key="2">
    <source>
        <dbReference type="ARBA" id="ARBA00022630"/>
    </source>
</evidence>
<dbReference type="Gene3D" id="3.40.30.120">
    <property type="match status" value="1"/>
</dbReference>
<dbReference type="AlphaFoldDB" id="A0A9W6NUF4"/>
<evidence type="ECO:0000313" key="7">
    <source>
        <dbReference type="Proteomes" id="UP001143463"/>
    </source>
</evidence>
<evidence type="ECO:0000256" key="3">
    <source>
        <dbReference type="ARBA" id="ARBA00022827"/>
    </source>
</evidence>